<organism evidence="4">
    <name type="scientific">Hydrogenovibrio crunogenus (strain DSM 25203 / XCL-2)</name>
    <name type="common">Thiomicrospira crunogena</name>
    <dbReference type="NCBI Taxonomy" id="317025"/>
    <lineage>
        <taxon>Bacteria</taxon>
        <taxon>Pseudomonadati</taxon>
        <taxon>Pseudomonadota</taxon>
        <taxon>Gammaproteobacteria</taxon>
        <taxon>Thiotrichales</taxon>
        <taxon>Piscirickettsiaceae</taxon>
        <taxon>Hydrogenovibrio</taxon>
    </lineage>
</organism>
<dbReference type="PROSITE" id="PS50887">
    <property type="entry name" value="GGDEF"/>
    <property type="match status" value="1"/>
</dbReference>
<feature type="domain" description="GGDEF" evidence="3">
    <location>
        <begin position="424"/>
        <end position="555"/>
    </location>
</feature>
<proteinExistence type="predicted"/>
<evidence type="ECO:0000256" key="2">
    <source>
        <dbReference type="SAM" id="Phobius"/>
    </source>
</evidence>
<dbReference type="Gene3D" id="3.30.70.270">
    <property type="match status" value="1"/>
</dbReference>
<keyword evidence="2" id="KW-0472">Membrane</keyword>
<dbReference type="InterPro" id="IPR000160">
    <property type="entry name" value="GGDEF_dom"/>
</dbReference>
<dbReference type="FunFam" id="3.30.70.270:FF:000001">
    <property type="entry name" value="Diguanylate cyclase domain protein"/>
    <property type="match status" value="1"/>
</dbReference>
<dbReference type="Pfam" id="PF00990">
    <property type="entry name" value="GGDEF"/>
    <property type="match status" value="1"/>
</dbReference>
<dbReference type="CDD" id="cd01949">
    <property type="entry name" value="GGDEF"/>
    <property type="match status" value="1"/>
</dbReference>
<dbReference type="SUPFAM" id="SSF55073">
    <property type="entry name" value="Nucleotide cyclase"/>
    <property type="match status" value="1"/>
</dbReference>
<reference evidence="4" key="1">
    <citation type="submission" date="2006-07" db="EMBL/GenBank/DDBJ databases">
        <title>Complete sequence of Thiomicrospira crunogena XCL-2.</title>
        <authorList>
            <consortium name="US DOE Joint Genome Institute"/>
            <person name="Copeland A."/>
            <person name="Lucas S."/>
            <person name="Lapidus A."/>
            <person name="Barry K."/>
            <person name="Detter J.C."/>
            <person name="Glavina del Rio T."/>
            <person name="Hammon N."/>
            <person name="Israni S."/>
            <person name="Dalin E."/>
            <person name="Tice H."/>
            <person name="Pitluck S."/>
            <person name="Chain P."/>
            <person name="Malfatti S."/>
            <person name="Shin M."/>
            <person name="Vergez L."/>
            <person name="Schmutz J."/>
            <person name="Larimer F."/>
            <person name="Land M."/>
            <person name="Hauser L."/>
            <person name="Kyrpides N."/>
            <person name="Lykidis A."/>
            <person name="Scott K.M."/>
            <person name="Sievert S."/>
            <person name="Kerfeld C."/>
            <person name="Freyermuth S."/>
            <person name="Dobrinski K."/>
            <person name="Boller A."/>
            <person name="Fitzpatrick K."/>
            <person name="Thoma P."/>
            <person name="Moore J."/>
            <person name="Richardson P."/>
        </authorList>
    </citation>
    <scope>NUCLEOTIDE SEQUENCE</scope>
    <source>
        <strain evidence="4">XCL-2</strain>
    </source>
</reference>
<dbReference type="PANTHER" id="PTHR46663:SF2">
    <property type="entry name" value="GGDEF DOMAIN-CONTAINING PROTEIN"/>
    <property type="match status" value="1"/>
</dbReference>
<dbReference type="eggNOG" id="COG2199">
    <property type="taxonomic scope" value="Bacteria"/>
</dbReference>
<dbReference type="KEGG" id="tcx:Tcr_0397"/>
<dbReference type="HOGENOM" id="CLU_000445_11_22_6"/>
<dbReference type="InterPro" id="IPR052163">
    <property type="entry name" value="DGC-Regulatory_Protein"/>
</dbReference>
<dbReference type="NCBIfam" id="TIGR00254">
    <property type="entry name" value="GGDEF"/>
    <property type="match status" value="1"/>
</dbReference>
<dbReference type="Pfam" id="PF21623">
    <property type="entry name" value="HK_sensor_dom_bact"/>
    <property type="match status" value="1"/>
</dbReference>
<dbReference type="AlphaFoldDB" id="Q31IN0"/>
<dbReference type="InterPro" id="IPR029151">
    <property type="entry name" value="Sensor-like_sf"/>
</dbReference>
<gene>
    <name evidence="4" type="ordered locus">Tcr_0397</name>
</gene>
<dbReference type="STRING" id="317025.Tcr_0397"/>
<keyword evidence="2" id="KW-0812">Transmembrane</keyword>
<name>Q31IN0_HYDCU</name>
<dbReference type="Gene3D" id="3.30.450.20">
    <property type="entry name" value="PAS domain"/>
    <property type="match status" value="2"/>
</dbReference>
<accession>Q31IN0</accession>
<keyword evidence="2" id="KW-1133">Transmembrane helix</keyword>
<evidence type="ECO:0000259" key="3">
    <source>
        <dbReference type="PROSITE" id="PS50887"/>
    </source>
</evidence>
<dbReference type="PANTHER" id="PTHR46663">
    <property type="entry name" value="DIGUANYLATE CYCLASE DGCT-RELATED"/>
    <property type="match status" value="1"/>
</dbReference>
<comment type="cofactor">
    <cofactor evidence="1">
        <name>Mg(2+)</name>
        <dbReference type="ChEBI" id="CHEBI:18420"/>
    </cofactor>
</comment>
<dbReference type="InterPro" id="IPR048760">
    <property type="entry name" value="VP0354-like_sensor_dom"/>
</dbReference>
<dbReference type="SMART" id="SM00267">
    <property type="entry name" value="GGDEF"/>
    <property type="match status" value="1"/>
</dbReference>
<feature type="transmembrane region" description="Helical" evidence="2">
    <location>
        <begin position="28"/>
        <end position="53"/>
    </location>
</feature>
<protein>
    <submittedName>
        <fullName evidence="4">Diguanylate cyclase (GGDEF domain)</fullName>
    </submittedName>
</protein>
<dbReference type="GO" id="GO:0003824">
    <property type="term" value="F:catalytic activity"/>
    <property type="evidence" value="ECO:0007669"/>
    <property type="project" value="UniProtKB-ARBA"/>
</dbReference>
<evidence type="ECO:0000313" key="4">
    <source>
        <dbReference type="EMBL" id="ABB40993.1"/>
    </source>
</evidence>
<sequence>MNDLFKSSFNGPSWNLMTSSSNLTQKTFWLNFIGIYLLLLAVLGFLISSWYSLKSTQELELIKLNQSQVVSRAKSIMLEEYESMLSDLLTLASLPLHSHSRNTTSEHRFKQDLASTYLVLSQTRGRYDQIRYIDKEGMEKVRVDYNDGTPSLTPQSQLQNKKTRYYFQDINQLSPKEIYISRFDLNIEQGKIEQPYKPIIRMGKAIFNERGQRQGILLLNYLGKVLLSKLNRLRQSEGSQLMIVDQMGYWLKHPNPDKEWGFMFQDKQNQTFAAAHPKLWQTMLTQHSGQITTPQGLYSFESVFPLKSESISELGHYQLRDKQFSTQADLKNYQWLLISYTPRTYFTQKLKNQLQNMASLLIGIIVLMGGIAFLFASNRHQKQLLQQKARYLAYHDSLTGLYNRYALTQTEGQHNLLANKSDNDSYSVFFLDLDGFKPINDTYGHQVGDQVLQTIASRLKNTVRKEDIVVRVGGDEFAIITYHTVDRVAIQIFGDRLIKAIEKPIQLDDKTLHLGTSIGVASYPQNGDTLNQLIDLADAAMYKAKKSGKGKLCFA</sequence>
<feature type="transmembrane region" description="Helical" evidence="2">
    <location>
        <begin position="357"/>
        <end position="376"/>
    </location>
</feature>
<dbReference type="InterPro" id="IPR043128">
    <property type="entry name" value="Rev_trsase/Diguanyl_cyclase"/>
</dbReference>
<evidence type="ECO:0000256" key="1">
    <source>
        <dbReference type="ARBA" id="ARBA00001946"/>
    </source>
</evidence>
<dbReference type="InterPro" id="IPR029787">
    <property type="entry name" value="Nucleotide_cyclase"/>
</dbReference>
<dbReference type="EMBL" id="CP000109">
    <property type="protein sequence ID" value="ABB40993.1"/>
    <property type="molecule type" value="Genomic_DNA"/>
</dbReference>
<dbReference type="SUPFAM" id="SSF103190">
    <property type="entry name" value="Sensory domain-like"/>
    <property type="match status" value="2"/>
</dbReference>